<gene>
    <name evidence="2" type="ORF">HGG76_20715</name>
</gene>
<dbReference type="InterPro" id="IPR013425">
    <property type="entry name" value="Autotrns_rpt"/>
</dbReference>
<dbReference type="Pfam" id="PF12951">
    <property type="entry name" value="PATR"/>
    <property type="match status" value="1"/>
</dbReference>
<accession>A0A7X6FRS7</accession>
<reference evidence="2 3" key="1">
    <citation type="submission" date="2020-04" db="EMBL/GenBank/DDBJ databases">
        <title>Whole genome sequencing of clinical and environmental type strains of Ochrobactrum.</title>
        <authorList>
            <person name="Dharne M."/>
        </authorList>
    </citation>
    <scope>NUCLEOTIDE SEQUENCE [LARGE SCALE GENOMIC DNA]</scope>
    <source>
        <strain evidence="2 3">DSM 13340</strain>
    </source>
</reference>
<protein>
    <recommendedName>
        <fullName evidence="4">Outer membrane autotransporter</fullName>
    </recommendedName>
</protein>
<dbReference type="SUPFAM" id="SSF51126">
    <property type="entry name" value="Pectin lyase-like"/>
    <property type="match status" value="1"/>
</dbReference>
<evidence type="ECO:0008006" key="4">
    <source>
        <dbReference type="Google" id="ProtNLM"/>
    </source>
</evidence>
<dbReference type="AlphaFoldDB" id="A0A7X6FRS7"/>
<dbReference type="Proteomes" id="UP000558475">
    <property type="component" value="Unassembled WGS sequence"/>
</dbReference>
<name>A0A7X6FRS7_9HYPH</name>
<proteinExistence type="predicted"/>
<dbReference type="NCBIfam" id="TIGR02601">
    <property type="entry name" value="autotrns_rpt"/>
    <property type="match status" value="1"/>
</dbReference>
<evidence type="ECO:0000313" key="2">
    <source>
        <dbReference type="EMBL" id="NKW10714.1"/>
    </source>
</evidence>
<keyword evidence="1" id="KW-0732">Signal</keyword>
<evidence type="ECO:0000313" key="3">
    <source>
        <dbReference type="Proteomes" id="UP000558475"/>
    </source>
</evidence>
<evidence type="ECO:0000256" key="1">
    <source>
        <dbReference type="ARBA" id="ARBA00022729"/>
    </source>
</evidence>
<organism evidence="2 3">
    <name type="scientific">Brucella tritici</name>
    <dbReference type="NCBI Taxonomy" id="94626"/>
    <lineage>
        <taxon>Bacteria</taxon>
        <taxon>Pseudomonadati</taxon>
        <taxon>Pseudomonadota</taxon>
        <taxon>Alphaproteobacteria</taxon>
        <taxon>Hyphomicrobiales</taxon>
        <taxon>Brucellaceae</taxon>
        <taxon>Brucella/Ochrobactrum group</taxon>
        <taxon>Brucella</taxon>
    </lineage>
</organism>
<sequence>MVGGNGGLTKAGEGTLVLEGVNTYKGDTSINNGVLRVDSDQNLGDTSGTLSFNGGELQVAGSDFNSTRSVVLQAGAAQSTPC</sequence>
<dbReference type="EMBL" id="JAAXZB010000002">
    <property type="protein sequence ID" value="NKW10714.1"/>
    <property type="molecule type" value="Genomic_DNA"/>
</dbReference>
<dbReference type="InterPro" id="IPR011050">
    <property type="entry name" value="Pectin_lyase_fold/virulence"/>
</dbReference>
<comment type="caution">
    <text evidence="2">The sequence shown here is derived from an EMBL/GenBank/DDBJ whole genome shotgun (WGS) entry which is preliminary data.</text>
</comment>